<feature type="transmembrane region" description="Helical" evidence="1">
    <location>
        <begin position="135"/>
        <end position="153"/>
    </location>
</feature>
<feature type="domain" description="Putative zinc-finger" evidence="2">
    <location>
        <begin position="3"/>
        <end position="37"/>
    </location>
</feature>
<evidence type="ECO:0000313" key="3">
    <source>
        <dbReference type="EMBL" id="MFC7617230.1"/>
    </source>
</evidence>
<organism evidence="3 4">
    <name type="scientific">Actinokineospora soli</name>
    <dbReference type="NCBI Taxonomy" id="1048753"/>
    <lineage>
        <taxon>Bacteria</taxon>
        <taxon>Bacillati</taxon>
        <taxon>Actinomycetota</taxon>
        <taxon>Actinomycetes</taxon>
        <taxon>Pseudonocardiales</taxon>
        <taxon>Pseudonocardiaceae</taxon>
        <taxon>Actinokineospora</taxon>
    </lineage>
</organism>
<evidence type="ECO:0000259" key="2">
    <source>
        <dbReference type="Pfam" id="PF13490"/>
    </source>
</evidence>
<comment type="caution">
    <text evidence="3">The sequence shown here is derived from an EMBL/GenBank/DDBJ whole genome shotgun (WGS) entry which is preliminary data.</text>
</comment>
<keyword evidence="1" id="KW-1133">Transmembrane helix</keyword>
<evidence type="ECO:0000256" key="1">
    <source>
        <dbReference type="SAM" id="Phobius"/>
    </source>
</evidence>
<protein>
    <submittedName>
        <fullName evidence="3">Zf-HC2 domain-containing protein</fullName>
    </submittedName>
</protein>
<proteinExistence type="predicted"/>
<keyword evidence="1" id="KW-0812">Transmembrane</keyword>
<accession>A0ABW2TWT7</accession>
<dbReference type="Pfam" id="PF13490">
    <property type="entry name" value="zf-HC2"/>
    <property type="match status" value="1"/>
</dbReference>
<reference evidence="4" key="1">
    <citation type="journal article" date="2019" name="Int. J. Syst. Evol. Microbiol.">
        <title>The Global Catalogue of Microorganisms (GCM) 10K type strain sequencing project: providing services to taxonomists for standard genome sequencing and annotation.</title>
        <authorList>
            <consortium name="The Broad Institute Genomics Platform"/>
            <consortium name="The Broad Institute Genome Sequencing Center for Infectious Disease"/>
            <person name="Wu L."/>
            <person name="Ma J."/>
        </authorList>
    </citation>
    <scope>NUCLEOTIDE SEQUENCE [LARGE SCALE GENOMIC DNA]</scope>
    <source>
        <strain evidence="4">JCM 17695</strain>
    </source>
</reference>
<feature type="transmembrane region" description="Helical" evidence="1">
    <location>
        <begin position="159"/>
        <end position="177"/>
    </location>
</feature>
<name>A0ABW2TWT7_9PSEU</name>
<gene>
    <name evidence="3" type="ORF">ACFQV2_31220</name>
</gene>
<feature type="transmembrane region" description="Helical" evidence="1">
    <location>
        <begin position="105"/>
        <end position="123"/>
    </location>
</feature>
<evidence type="ECO:0000313" key="4">
    <source>
        <dbReference type="Proteomes" id="UP001596512"/>
    </source>
</evidence>
<keyword evidence="1" id="KW-0472">Membrane</keyword>
<keyword evidence="4" id="KW-1185">Reference proteome</keyword>
<dbReference type="EMBL" id="JBHTEY010000004">
    <property type="protein sequence ID" value="MFC7617230.1"/>
    <property type="molecule type" value="Genomic_DNA"/>
</dbReference>
<sequence length="205" mass="21115">MECGTCREALSARMDGEAEHVPSLEVDAHLAGCATCARWLEQSEALTRRLRVGPVVEAPDLSGAILARVPVKAEPRYGLVVVAVLQMGVALSQVLGSVAHGAGHLFNEGVAWNLALAVGFLVAAMRPEHVPGLRVVLAGFVSVLGAYSVYDLVTAEASLVRVLSHLPVLLGLVLLYVGNGPGDRAVADGGGIAGISPPSEGRDAA</sequence>
<dbReference type="InterPro" id="IPR027383">
    <property type="entry name" value="Znf_put"/>
</dbReference>
<dbReference type="Proteomes" id="UP001596512">
    <property type="component" value="Unassembled WGS sequence"/>
</dbReference>
<feature type="transmembrane region" description="Helical" evidence="1">
    <location>
        <begin position="77"/>
        <end position="99"/>
    </location>
</feature>